<evidence type="ECO:0000313" key="1">
    <source>
        <dbReference type="EMBL" id="GAG89793.1"/>
    </source>
</evidence>
<accession>X1BZZ6</accession>
<sequence>MLISLSTPFIDTFKLLFDVVIVNVPKIFFADVDEPNLSLVQISKSVPTDVDFDQPLDGIIAANSRLKINDGRLIVEESASTVLDIPIIP</sequence>
<reference evidence="1" key="1">
    <citation type="journal article" date="2014" name="Front. Microbiol.">
        <title>High frequency of phylogenetically diverse reductive dehalogenase-homologous genes in deep subseafloor sedimentary metagenomes.</title>
        <authorList>
            <person name="Kawai M."/>
            <person name="Futagami T."/>
            <person name="Toyoda A."/>
            <person name="Takaki Y."/>
            <person name="Nishi S."/>
            <person name="Hori S."/>
            <person name="Arai W."/>
            <person name="Tsubouchi T."/>
            <person name="Morono Y."/>
            <person name="Uchiyama I."/>
            <person name="Ito T."/>
            <person name="Fujiyama A."/>
            <person name="Inagaki F."/>
            <person name="Takami H."/>
        </authorList>
    </citation>
    <scope>NUCLEOTIDE SEQUENCE</scope>
    <source>
        <strain evidence="1">Expedition CK06-06</strain>
    </source>
</reference>
<dbReference type="AlphaFoldDB" id="X1BZZ6"/>
<dbReference type="EMBL" id="BART01011996">
    <property type="protein sequence ID" value="GAG89793.1"/>
    <property type="molecule type" value="Genomic_DNA"/>
</dbReference>
<comment type="caution">
    <text evidence="1">The sequence shown here is derived from an EMBL/GenBank/DDBJ whole genome shotgun (WGS) entry which is preliminary data.</text>
</comment>
<proteinExistence type="predicted"/>
<name>X1BZZ6_9ZZZZ</name>
<gene>
    <name evidence="1" type="ORF">S01H4_25258</name>
</gene>
<protein>
    <submittedName>
        <fullName evidence="1">Uncharacterized protein</fullName>
    </submittedName>
</protein>
<feature type="non-terminal residue" evidence="1">
    <location>
        <position position="89"/>
    </location>
</feature>
<organism evidence="1">
    <name type="scientific">marine sediment metagenome</name>
    <dbReference type="NCBI Taxonomy" id="412755"/>
    <lineage>
        <taxon>unclassified sequences</taxon>
        <taxon>metagenomes</taxon>
        <taxon>ecological metagenomes</taxon>
    </lineage>
</organism>